<dbReference type="CDD" id="cd16403">
    <property type="entry name" value="ParB_N_like_MT"/>
    <property type="match status" value="1"/>
</dbReference>
<dbReference type="Gene3D" id="3.90.1530.10">
    <property type="entry name" value="Conserved hypothetical protein from pyrococcus furiosus pfu- 392566-001, ParB domain"/>
    <property type="match status" value="1"/>
</dbReference>
<evidence type="ECO:0000259" key="1">
    <source>
        <dbReference type="SMART" id="SM00470"/>
    </source>
</evidence>
<protein>
    <recommendedName>
        <fullName evidence="1">ParB-like N-terminal domain-containing protein</fullName>
    </recommendedName>
</protein>
<dbReference type="PROSITE" id="PS00092">
    <property type="entry name" value="N6_MTASE"/>
    <property type="match status" value="1"/>
</dbReference>
<dbReference type="SMART" id="SM00470">
    <property type="entry name" value="ParB"/>
    <property type="match status" value="1"/>
</dbReference>
<dbReference type="GO" id="GO:0008168">
    <property type="term" value="F:methyltransferase activity"/>
    <property type="evidence" value="ECO:0007669"/>
    <property type="project" value="InterPro"/>
</dbReference>
<dbReference type="GO" id="GO:0003676">
    <property type="term" value="F:nucleic acid binding"/>
    <property type="evidence" value="ECO:0007669"/>
    <property type="project" value="InterPro"/>
</dbReference>
<proteinExistence type="predicted"/>
<dbReference type="InterPro" id="IPR003115">
    <property type="entry name" value="ParB_N"/>
</dbReference>
<dbReference type="SUPFAM" id="SSF110849">
    <property type="entry name" value="ParB/Sulfiredoxin"/>
    <property type="match status" value="1"/>
</dbReference>
<organism evidence="2">
    <name type="scientific">marine sediment metagenome</name>
    <dbReference type="NCBI Taxonomy" id="412755"/>
    <lineage>
        <taxon>unclassified sequences</taxon>
        <taxon>metagenomes</taxon>
        <taxon>ecological metagenomes</taxon>
    </lineage>
</organism>
<dbReference type="AlphaFoldDB" id="A0A0F9IF49"/>
<sequence>MVTIPKPVMVPIEKLKPHPKNIKHHPRDQIQDLMKLIELEGFKDPLVLDKNFTIFAGHGRLEAAKKLKMSEVPCIFLKDLDEKTKAWILLADNRINDSPWIKENVSLVLEDIGSMNFPEFNMNFEDFYLTSALDTQTEQDETPEEYVSRCQSGDLWELGEHRLLVGDCTLIENKKKLFGTLDEIDVIVTDPPYSSGGFQEASKHVGSIGTRRIDEKTGKEYTPTIKMDDLSTRGYTKLIRQALADLFAHNVYLFTDWRMWDWTRESIETSGYQVRGMIVWDKLTPGMGIQWRGQLQE</sequence>
<dbReference type="EMBL" id="LAZR01019468">
    <property type="protein sequence ID" value="KKL92420.1"/>
    <property type="molecule type" value="Genomic_DNA"/>
</dbReference>
<reference evidence="2" key="1">
    <citation type="journal article" date="2015" name="Nature">
        <title>Complex archaea that bridge the gap between prokaryotes and eukaryotes.</title>
        <authorList>
            <person name="Spang A."/>
            <person name="Saw J.H."/>
            <person name="Jorgensen S.L."/>
            <person name="Zaremba-Niedzwiedzka K."/>
            <person name="Martijn J."/>
            <person name="Lind A.E."/>
            <person name="van Eijk R."/>
            <person name="Schleper C."/>
            <person name="Guy L."/>
            <person name="Ettema T.J."/>
        </authorList>
    </citation>
    <scope>NUCLEOTIDE SEQUENCE</scope>
</reference>
<dbReference type="GO" id="GO:0032259">
    <property type="term" value="P:methylation"/>
    <property type="evidence" value="ECO:0007669"/>
    <property type="project" value="InterPro"/>
</dbReference>
<dbReference type="Pfam" id="PF02195">
    <property type="entry name" value="ParB_N"/>
    <property type="match status" value="1"/>
</dbReference>
<accession>A0A0F9IF49</accession>
<dbReference type="Gene3D" id="3.40.50.150">
    <property type="entry name" value="Vaccinia Virus protein VP39"/>
    <property type="match status" value="1"/>
</dbReference>
<dbReference type="InterPro" id="IPR029063">
    <property type="entry name" value="SAM-dependent_MTases_sf"/>
</dbReference>
<name>A0A0F9IF49_9ZZZZ</name>
<gene>
    <name evidence="2" type="ORF">LCGC14_1884860</name>
</gene>
<dbReference type="SUPFAM" id="SSF53335">
    <property type="entry name" value="S-adenosyl-L-methionine-dependent methyltransferases"/>
    <property type="match status" value="1"/>
</dbReference>
<dbReference type="InterPro" id="IPR002052">
    <property type="entry name" value="DNA_methylase_N6_adenine_CS"/>
</dbReference>
<dbReference type="InterPro" id="IPR036086">
    <property type="entry name" value="ParB/Sulfiredoxin_sf"/>
</dbReference>
<evidence type="ECO:0000313" key="2">
    <source>
        <dbReference type="EMBL" id="KKL92420.1"/>
    </source>
</evidence>
<feature type="domain" description="ParB-like N-terminal" evidence="1">
    <location>
        <begin position="8"/>
        <end position="93"/>
    </location>
</feature>
<comment type="caution">
    <text evidence="2">The sequence shown here is derived from an EMBL/GenBank/DDBJ whole genome shotgun (WGS) entry which is preliminary data.</text>
</comment>